<evidence type="ECO:0000259" key="7">
    <source>
        <dbReference type="PROSITE" id="PS50103"/>
    </source>
</evidence>
<evidence type="ECO:0000256" key="5">
    <source>
        <dbReference type="SAM" id="Coils"/>
    </source>
</evidence>
<comment type="caution">
    <text evidence="8">The sequence shown here is derived from an EMBL/GenBank/DDBJ whole genome shotgun (WGS) entry which is preliminary data.</text>
</comment>
<feature type="compositionally biased region" description="Basic and acidic residues" evidence="6">
    <location>
        <begin position="1517"/>
        <end position="1533"/>
    </location>
</feature>
<evidence type="ECO:0000313" key="8">
    <source>
        <dbReference type="EMBL" id="KAK4121427.1"/>
    </source>
</evidence>
<feature type="region of interest" description="Disordered" evidence="6">
    <location>
        <begin position="131"/>
        <end position="415"/>
    </location>
</feature>
<dbReference type="EMBL" id="MU853234">
    <property type="protein sequence ID" value="KAK4121427.1"/>
    <property type="molecule type" value="Genomic_DNA"/>
</dbReference>
<name>A0AAN6TVB5_9PEZI</name>
<feature type="compositionally biased region" description="Polar residues" evidence="6">
    <location>
        <begin position="270"/>
        <end position="298"/>
    </location>
</feature>
<proteinExistence type="predicted"/>
<dbReference type="GO" id="GO:0008270">
    <property type="term" value="F:zinc ion binding"/>
    <property type="evidence" value="ECO:0007669"/>
    <property type="project" value="UniProtKB-KW"/>
</dbReference>
<keyword evidence="2 4" id="KW-0863">Zinc-finger</keyword>
<feature type="compositionally biased region" description="Polar residues" evidence="6">
    <location>
        <begin position="915"/>
        <end position="930"/>
    </location>
</feature>
<feature type="compositionally biased region" description="Polar residues" evidence="6">
    <location>
        <begin position="153"/>
        <end position="164"/>
    </location>
</feature>
<evidence type="ECO:0000313" key="9">
    <source>
        <dbReference type="Proteomes" id="UP001302602"/>
    </source>
</evidence>
<evidence type="ECO:0000256" key="3">
    <source>
        <dbReference type="ARBA" id="ARBA00022833"/>
    </source>
</evidence>
<accession>A0AAN6TVB5</accession>
<dbReference type="Gene3D" id="4.10.1000.10">
    <property type="entry name" value="Zinc finger, CCCH-type"/>
    <property type="match status" value="1"/>
</dbReference>
<feature type="compositionally biased region" description="Acidic residues" evidence="6">
    <location>
        <begin position="723"/>
        <end position="732"/>
    </location>
</feature>
<feature type="region of interest" description="Disordered" evidence="6">
    <location>
        <begin position="1483"/>
        <end position="1566"/>
    </location>
</feature>
<feature type="compositionally biased region" description="Low complexity" evidence="6">
    <location>
        <begin position="765"/>
        <end position="778"/>
    </location>
</feature>
<feature type="region of interest" description="Disordered" evidence="6">
    <location>
        <begin position="90"/>
        <end position="115"/>
    </location>
</feature>
<feature type="compositionally biased region" description="Polar residues" evidence="6">
    <location>
        <begin position="385"/>
        <end position="415"/>
    </location>
</feature>
<feature type="compositionally biased region" description="Polar residues" evidence="6">
    <location>
        <begin position="131"/>
        <end position="142"/>
    </location>
</feature>
<reference evidence="8" key="1">
    <citation type="journal article" date="2023" name="Mol. Phylogenet. Evol.">
        <title>Genome-scale phylogeny and comparative genomics of the fungal order Sordariales.</title>
        <authorList>
            <person name="Hensen N."/>
            <person name="Bonometti L."/>
            <person name="Westerberg I."/>
            <person name="Brannstrom I.O."/>
            <person name="Guillou S."/>
            <person name="Cros-Aarteil S."/>
            <person name="Calhoun S."/>
            <person name="Haridas S."/>
            <person name="Kuo A."/>
            <person name="Mondo S."/>
            <person name="Pangilinan J."/>
            <person name="Riley R."/>
            <person name="LaButti K."/>
            <person name="Andreopoulos B."/>
            <person name="Lipzen A."/>
            <person name="Chen C."/>
            <person name="Yan M."/>
            <person name="Daum C."/>
            <person name="Ng V."/>
            <person name="Clum A."/>
            <person name="Steindorff A."/>
            <person name="Ohm R.A."/>
            <person name="Martin F."/>
            <person name="Silar P."/>
            <person name="Natvig D.O."/>
            <person name="Lalanne C."/>
            <person name="Gautier V."/>
            <person name="Ament-Velasquez S.L."/>
            <person name="Kruys A."/>
            <person name="Hutchinson M.I."/>
            <person name="Powell A.J."/>
            <person name="Barry K."/>
            <person name="Miller A.N."/>
            <person name="Grigoriev I.V."/>
            <person name="Debuchy R."/>
            <person name="Gladieux P."/>
            <person name="Hiltunen Thoren M."/>
            <person name="Johannesson H."/>
        </authorList>
    </citation>
    <scope>NUCLEOTIDE SEQUENCE</scope>
    <source>
        <strain evidence="8">CBS 731.68</strain>
    </source>
</reference>
<evidence type="ECO:0000256" key="6">
    <source>
        <dbReference type="SAM" id="MobiDB-lite"/>
    </source>
</evidence>
<feature type="compositionally biased region" description="Polar residues" evidence="6">
    <location>
        <begin position="859"/>
        <end position="879"/>
    </location>
</feature>
<keyword evidence="1 4" id="KW-0479">Metal-binding</keyword>
<evidence type="ECO:0000256" key="4">
    <source>
        <dbReference type="PROSITE-ProRule" id="PRU00723"/>
    </source>
</evidence>
<dbReference type="SUPFAM" id="SSF90229">
    <property type="entry name" value="CCCH zinc finger"/>
    <property type="match status" value="1"/>
</dbReference>
<feature type="compositionally biased region" description="Low complexity" evidence="6">
    <location>
        <begin position="299"/>
        <end position="317"/>
    </location>
</feature>
<feature type="compositionally biased region" description="Low complexity" evidence="6">
    <location>
        <begin position="194"/>
        <end position="215"/>
    </location>
</feature>
<evidence type="ECO:0000256" key="2">
    <source>
        <dbReference type="ARBA" id="ARBA00022771"/>
    </source>
</evidence>
<feature type="compositionally biased region" description="Low complexity" evidence="6">
    <location>
        <begin position="1291"/>
        <end position="1315"/>
    </location>
</feature>
<feature type="compositionally biased region" description="Polar residues" evidence="6">
    <location>
        <begin position="106"/>
        <end position="115"/>
    </location>
</feature>
<dbReference type="InterPro" id="IPR000571">
    <property type="entry name" value="Znf_CCCH"/>
</dbReference>
<feature type="compositionally biased region" description="Polar residues" evidence="6">
    <location>
        <begin position="779"/>
        <end position="803"/>
    </location>
</feature>
<feature type="compositionally biased region" description="Polar residues" evidence="6">
    <location>
        <begin position="341"/>
        <end position="350"/>
    </location>
</feature>
<feature type="region of interest" description="Disordered" evidence="6">
    <location>
        <begin position="718"/>
        <end position="999"/>
    </location>
</feature>
<feature type="region of interest" description="Disordered" evidence="6">
    <location>
        <begin position="1238"/>
        <end position="1264"/>
    </location>
</feature>
<feature type="compositionally biased region" description="Polar residues" evidence="6">
    <location>
        <begin position="749"/>
        <end position="764"/>
    </location>
</feature>
<reference evidence="8" key="2">
    <citation type="submission" date="2023-05" db="EMBL/GenBank/DDBJ databases">
        <authorList>
            <consortium name="Lawrence Berkeley National Laboratory"/>
            <person name="Steindorff A."/>
            <person name="Hensen N."/>
            <person name="Bonometti L."/>
            <person name="Westerberg I."/>
            <person name="Brannstrom I.O."/>
            <person name="Guillou S."/>
            <person name="Cros-Aarteil S."/>
            <person name="Calhoun S."/>
            <person name="Haridas S."/>
            <person name="Kuo A."/>
            <person name="Mondo S."/>
            <person name="Pangilinan J."/>
            <person name="Riley R."/>
            <person name="Labutti K."/>
            <person name="Andreopoulos B."/>
            <person name="Lipzen A."/>
            <person name="Chen C."/>
            <person name="Yanf M."/>
            <person name="Daum C."/>
            <person name="Ng V."/>
            <person name="Clum A."/>
            <person name="Ohm R."/>
            <person name="Martin F."/>
            <person name="Silar P."/>
            <person name="Natvig D."/>
            <person name="Lalanne C."/>
            <person name="Gautier V."/>
            <person name="Ament-Velasquez S.L."/>
            <person name="Kruys A."/>
            <person name="Hutchinson M.I."/>
            <person name="Powell A.J."/>
            <person name="Barry K."/>
            <person name="Miller A.N."/>
            <person name="Grigoriev I.V."/>
            <person name="Debuchy R."/>
            <person name="Gladieux P."/>
            <person name="Thoren M.H."/>
            <person name="Johannesson H."/>
        </authorList>
    </citation>
    <scope>NUCLEOTIDE SEQUENCE</scope>
    <source>
        <strain evidence="8">CBS 731.68</strain>
    </source>
</reference>
<sequence>MDQSHAAGISGWDPNNFAGEAWDHQFSGGGLPFNHGADADSNYPNPDFLDGSTVNPQLSGGGHQAGLYRGFDYYSQGDVWPNHAQTTAATFAPDPSLQPGFFAEQQHPTDANQSVDGRFSLDIHQHSNDFPAQIHSSANGQAESHHPFGHGVTNPSSSTPNGYSQGAIPQWHEQMPTGYGAGHQFENPPSAAHTSNMAASMSEASPSAFFPSTSSIPGYQTDVQQQPPSARPVHPQLAAALNGQSQQPVTVTDSPRAPAKPVARKVAPQEFSQQAPLPSPQLASQRLIPQQQPVQRSIQPSAHQPSQQPPLQSALQPSPQPAPQPSTGHRVPSQKPITPAQAAQQPSGNNLAAGVKRSPTSEAQSVPVVAKRAKVVAQGPVRVSSPAQTQSQTVSDPNTVPSAAQTQSQPGSNSLCSINYKDEALLSSARGRPEAKWKGVPNLVLGSAPVKLQKGTPTKRYVTLTTKGGKDPLFSKAWRAWTPAECLGNHADAYQKASNDLDRQRADIRLEIDMKRAAGEVPADWWRKILRDRLGAAPQQLGPPAEPDLSSIKAAEIVRLHPFHLGNRQVTGQACSEFADFLREKAGETKTALTALADALKKAKVDQAEVDSLRAQAEQSKEQLERAITEGLGAEPGNLLANLTGNNKLVAIVNNVLIKLVNANQASSTLTKAILRLYTRLASFTPETLEKLLLGRMRKKLEKDGDAEAKALMSQVFEKAEQKDDDESDSESDSPGAGFGGHRRKVVASAQTRAPSKQTRQAGDSTKTATASAMKSATPTGDSTKLSSASAASRNMISNNESSKAAPKAAQKTPSTATGGKRSREDDDAANVDARSSKKPATDGPSGSGAKATLPLGKTPSTKSTTAALASGSTGSQTKLRGFLPGKVREVPKPAPKPEPVKAEGQKGATKPESTKPQPTKSLSLASGSGTAKTAKPKPEEPTKQASQTKSAFSMLMDEIVEEKTIRTTTIDKKKDNGPDPNETPKERERRLRKEKRRGLRVAFKSGDALVEIREFTRHPDEIVEGNMARNARTDGRYKNSEESEMMKRLHGGQGIKTFEVNDREWEEPTAINFSSHIPQEKREQTYATRGGLKTFETEEQKIIRERESNELMVIYHNRADIPPSARSPPYEPSLSGTSGSHEVYLPPTVPEYNEMIQRGREYSQWGPYGASRAAQMRLDGKGRLDYAAPYSGHALRQPEARPQQPIVHPAEDPRIWYEPTVAARRDQQTCELLTSDRVRNWQDPDPNNLTSRRMTEEELDNDPKLQKILAGLRKTAEQVQAEAAMREQAEPASEATPAPQPTQQEAPQPAAVAAQSVQAAAPDYSAAWAQYYAAQQQHQQQAWYGQPQQHPYAQAANHYMQAQQVSQAAAQQPQPGDQNNQYAGILAAFGIQQPAAAQPHADQNAQIQAALMALAAGTTAQGQAAATAPVPAAADPQSAQYLLDVMKLAAAGGGQNQPQQPAAAHHAYQQYFSQAAAAAAQGYGSSDGYGHGHGQGQQGGGYGQQQQQQRDGGYGGRDRDRDRDRDRGDGRDHHRGGGGGGFNKGGGRSGNGGGGGKNNDNVPEHLRGIKSSLIGTKPCAFYAKGQCAKGDKCTFRHD</sequence>
<feature type="compositionally biased region" description="Gly residues" evidence="6">
    <location>
        <begin position="1538"/>
        <end position="1558"/>
    </location>
</feature>
<dbReference type="GeneID" id="87833307"/>
<feature type="compositionally biased region" description="Low complexity" evidence="6">
    <location>
        <begin position="255"/>
        <end position="268"/>
    </location>
</feature>
<feature type="domain" description="C3H1-type" evidence="7">
    <location>
        <begin position="1574"/>
        <end position="1599"/>
    </location>
</feature>
<keyword evidence="9" id="KW-1185">Reference proteome</keyword>
<feature type="region of interest" description="Disordered" evidence="6">
    <location>
        <begin position="33"/>
        <end position="61"/>
    </location>
</feature>
<keyword evidence="5" id="KW-0175">Coiled coil</keyword>
<feature type="region of interest" description="Disordered" evidence="6">
    <location>
        <begin position="1123"/>
        <end position="1143"/>
    </location>
</feature>
<dbReference type="InterPro" id="IPR036855">
    <property type="entry name" value="Znf_CCCH_sf"/>
</dbReference>
<feature type="compositionally biased region" description="Gly residues" evidence="6">
    <location>
        <begin position="1486"/>
        <end position="1504"/>
    </location>
</feature>
<protein>
    <recommendedName>
        <fullName evidence="7">C3H1-type domain-containing protein</fullName>
    </recommendedName>
</protein>
<gene>
    <name evidence="8" type="ORF">N657DRAFT_683051</name>
</gene>
<dbReference type="RefSeq" id="XP_062645198.1">
    <property type="nucleotide sequence ID" value="XM_062796539.1"/>
</dbReference>
<dbReference type="PROSITE" id="PS50103">
    <property type="entry name" value="ZF_C3H1"/>
    <property type="match status" value="1"/>
</dbReference>
<organism evidence="8 9">
    <name type="scientific">Parathielavia appendiculata</name>
    <dbReference type="NCBI Taxonomy" id="2587402"/>
    <lineage>
        <taxon>Eukaryota</taxon>
        <taxon>Fungi</taxon>
        <taxon>Dikarya</taxon>
        <taxon>Ascomycota</taxon>
        <taxon>Pezizomycotina</taxon>
        <taxon>Sordariomycetes</taxon>
        <taxon>Sordariomycetidae</taxon>
        <taxon>Sordariales</taxon>
        <taxon>Chaetomiaceae</taxon>
        <taxon>Parathielavia</taxon>
    </lineage>
</organism>
<feature type="compositionally biased region" description="Polar residues" evidence="6">
    <location>
        <begin position="242"/>
        <end position="253"/>
    </location>
</feature>
<feature type="zinc finger region" description="C3H1-type" evidence="4">
    <location>
        <begin position="1574"/>
        <end position="1599"/>
    </location>
</feature>
<feature type="compositionally biased region" description="Polar residues" evidence="6">
    <location>
        <begin position="216"/>
        <end position="228"/>
    </location>
</feature>
<keyword evidence="3 4" id="KW-0862">Zinc</keyword>
<evidence type="ECO:0000256" key="1">
    <source>
        <dbReference type="ARBA" id="ARBA00022723"/>
    </source>
</evidence>
<feature type="compositionally biased region" description="Basic and acidic residues" evidence="6">
    <location>
        <begin position="962"/>
        <end position="992"/>
    </location>
</feature>
<dbReference type="Proteomes" id="UP001302602">
    <property type="component" value="Unassembled WGS sequence"/>
</dbReference>
<feature type="region of interest" description="Disordered" evidence="6">
    <location>
        <begin position="1277"/>
        <end position="1315"/>
    </location>
</feature>
<feature type="compositionally biased region" description="Basic and acidic residues" evidence="6">
    <location>
        <begin position="1254"/>
        <end position="1264"/>
    </location>
</feature>
<feature type="coiled-coil region" evidence="5">
    <location>
        <begin position="596"/>
        <end position="630"/>
    </location>
</feature>